<reference evidence="4" key="1">
    <citation type="submission" date="2022-11" db="UniProtKB">
        <authorList>
            <consortium name="WormBaseParasite"/>
        </authorList>
    </citation>
    <scope>IDENTIFICATION</scope>
</reference>
<feature type="domain" description="DUF3719" evidence="2">
    <location>
        <begin position="27"/>
        <end position="62"/>
    </location>
</feature>
<evidence type="ECO:0000259" key="2">
    <source>
        <dbReference type="Pfam" id="PF12516"/>
    </source>
</evidence>
<evidence type="ECO:0000313" key="4">
    <source>
        <dbReference type="WBParaSite" id="nRc.2.0.1.t12106-RA"/>
    </source>
</evidence>
<protein>
    <submittedName>
        <fullName evidence="4">DUF3719 domain-containing protein</fullName>
    </submittedName>
</protein>
<dbReference type="Pfam" id="PF12516">
    <property type="entry name" value="DUF3719"/>
    <property type="match status" value="1"/>
</dbReference>
<proteinExistence type="inferred from homology"/>
<keyword evidence="3" id="KW-1185">Reference proteome</keyword>
<name>A0A915IFU8_ROMCU</name>
<dbReference type="AlphaFoldDB" id="A0A915IFU8"/>
<dbReference type="InterPro" id="IPR022194">
    <property type="entry name" value="DUF3719"/>
</dbReference>
<accession>A0A915IFU8</accession>
<dbReference type="PANTHER" id="PTHR31997">
    <property type="entry name" value="AGAP003710-PA"/>
    <property type="match status" value="1"/>
</dbReference>
<dbReference type="WBParaSite" id="nRc.2.0.1.t12106-RA">
    <property type="protein sequence ID" value="nRc.2.0.1.t12106-RA"/>
    <property type="gene ID" value="nRc.2.0.1.g12106"/>
</dbReference>
<dbReference type="InterPro" id="IPR039630">
    <property type="entry name" value="FAM149"/>
</dbReference>
<dbReference type="PANTHER" id="PTHR31997:SF1">
    <property type="entry name" value="AGAP003710-PA"/>
    <property type="match status" value="1"/>
</dbReference>
<sequence length="99" mass="11707">MEGQQFLQDDNEQTAEVKKMFDEIEEALFEDKPLKNQQLKKECREWAARFPYLRVIGLAILPSFLPRIVTTNQMDNLPDLVQEVQRKLEIPRLSVRNHP</sequence>
<comment type="similarity">
    <text evidence="1">Belongs to the FAM149 family.</text>
</comment>
<organism evidence="3 4">
    <name type="scientific">Romanomermis culicivorax</name>
    <name type="common">Nematode worm</name>
    <dbReference type="NCBI Taxonomy" id="13658"/>
    <lineage>
        <taxon>Eukaryota</taxon>
        <taxon>Metazoa</taxon>
        <taxon>Ecdysozoa</taxon>
        <taxon>Nematoda</taxon>
        <taxon>Enoplea</taxon>
        <taxon>Dorylaimia</taxon>
        <taxon>Mermithida</taxon>
        <taxon>Mermithoidea</taxon>
        <taxon>Mermithidae</taxon>
        <taxon>Romanomermis</taxon>
    </lineage>
</organism>
<evidence type="ECO:0000313" key="3">
    <source>
        <dbReference type="Proteomes" id="UP000887565"/>
    </source>
</evidence>
<evidence type="ECO:0000256" key="1">
    <source>
        <dbReference type="ARBA" id="ARBA00008309"/>
    </source>
</evidence>
<dbReference type="Proteomes" id="UP000887565">
    <property type="component" value="Unplaced"/>
</dbReference>